<dbReference type="Pfam" id="PF12784">
    <property type="entry name" value="PDDEXK_2"/>
    <property type="match status" value="1"/>
</dbReference>
<dbReference type="PANTHER" id="PTHR41317">
    <property type="entry name" value="PD-(D_E)XK NUCLEASE FAMILY TRANSPOSASE"/>
    <property type="match status" value="1"/>
</dbReference>
<name>A0ABU5L916_9RICK</name>
<evidence type="ECO:0000313" key="1">
    <source>
        <dbReference type="EMBL" id="MDZ5762616.1"/>
    </source>
</evidence>
<protein>
    <submittedName>
        <fullName evidence="1">PD-(D/E)XK nuclease family transposase</fullName>
    </submittedName>
</protein>
<organism evidence="1 2">
    <name type="scientific">Candidatus Cyrtobacter comes</name>
    <dbReference type="NCBI Taxonomy" id="675776"/>
    <lineage>
        <taxon>Bacteria</taxon>
        <taxon>Pseudomonadati</taxon>
        <taxon>Pseudomonadota</taxon>
        <taxon>Alphaproteobacteria</taxon>
        <taxon>Rickettsiales</taxon>
        <taxon>Candidatus Midichloriaceae</taxon>
        <taxon>Candidatus Cyrtobacter</taxon>
    </lineage>
</organism>
<dbReference type="PANTHER" id="PTHR41317:SF1">
    <property type="entry name" value="PD-(D_E)XK NUCLEASE FAMILY TRANSPOSASE"/>
    <property type="match status" value="1"/>
</dbReference>
<dbReference type="InterPro" id="IPR010106">
    <property type="entry name" value="RpnA"/>
</dbReference>
<proteinExistence type="predicted"/>
<evidence type="ECO:0000313" key="2">
    <source>
        <dbReference type="Proteomes" id="UP001293791"/>
    </source>
</evidence>
<gene>
    <name evidence="1" type="ORF">Cyrtocomes_01007</name>
</gene>
<sequence length="289" mass="33444">MASRYLDVTNDLAFKKVFSDKDIMKDFLNSILHLSNGSAITEIEFIPTEEVPDLGQNKRSIFDLKCRDQDGNWFVVEMQNRKQEHFLERVQFYASHTYVAQLPKGKSHKGLMPVILIAISKENLFPDEIGCVSYHKTKEDQTNKQHLFALSYVFIELGKFNKTAQELYSTEDYWLYFLAESEEIKQPPSSIKDHWVLKAYETIERFNWNDIEYDGYIRAKLLAEAEEMTLQDNLQKATMKGIERGREEGIEQGRNAEKLIIAKNLLSLGIDKKKISESTGLSLKEIEGL</sequence>
<reference evidence="1 2" key="1">
    <citation type="submission" date="2023-02" db="EMBL/GenBank/DDBJ databases">
        <title>Host association and intracellularity evolved multiple times independently in the Rickettsiales.</title>
        <authorList>
            <person name="Castelli M."/>
            <person name="Nardi T."/>
            <person name="Gammuto L."/>
            <person name="Bellinzona G."/>
            <person name="Sabaneyeva E."/>
            <person name="Potekhin A."/>
            <person name="Serra V."/>
            <person name="Petroni G."/>
            <person name="Sassera D."/>
        </authorList>
    </citation>
    <scope>NUCLEOTIDE SEQUENCE [LARGE SCALE GENOMIC DNA]</scope>
    <source>
        <strain evidence="1 2">BOD18</strain>
    </source>
</reference>
<dbReference type="Proteomes" id="UP001293791">
    <property type="component" value="Unassembled WGS sequence"/>
</dbReference>
<dbReference type="EMBL" id="JARGYT010000074">
    <property type="protein sequence ID" value="MDZ5762616.1"/>
    <property type="molecule type" value="Genomic_DNA"/>
</dbReference>
<comment type="caution">
    <text evidence="1">The sequence shown here is derived from an EMBL/GenBank/DDBJ whole genome shotgun (WGS) entry which is preliminary data.</text>
</comment>
<accession>A0ABU5L916</accession>
<keyword evidence="2" id="KW-1185">Reference proteome</keyword>
<dbReference type="NCBIfam" id="TIGR01784">
    <property type="entry name" value="T_den_put_tspse"/>
    <property type="match status" value="1"/>
</dbReference>